<keyword evidence="2" id="KW-1185">Reference proteome</keyword>
<name>A0A5C6B0B6_9BACT</name>
<comment type="caution">
    <text evidence="1">The sequence shown here is derived from an EMBL/GenBank/DDBJ whole genome shotgun (WGS) entry which is preliminary data.</text>
</comment>
<evidence type="ECO:0000313" key="1">
    <source>
        <dbReference type="EMBL" id="TWU05350.1"/>
    </source>
</evidence>
<organism evidence="1 2">
    <name type="scientific">Allorhodopirellula heiligendammensis</name>
    <dbReference type="NCBI Taxonomy" id="2714739"/>
    <lineage>
        <taxon>Bacteria</taxon>
        <taxon>Pseudomonadati</taxon>
        <taxon>Planctomycetota</taxon>
        <taxon>Planctomycetia</taxon>
        <taxon>Pirellulales</taxon>
        <taxon>Pirellulaceae</taxon>
        <taxon>Allorhodopirellula</taxon>
    </lineage>
</organism>
<dbReference type="AlphaFoldDB" id="A0A5C6B0B6"/>
<accession>A0A5C6B0B6</accession>
<reference evidence="1 2" key="1">
    <citation type="journal article" date="2020" name="Antonie Van Leeuwenhoek">
        <title>Rhodopirellula heiligendammensis sp. nov., Rhodopirellula pilleata sp. nov., and Rhodopirellula solitaria sp. nov. isolated from natural or artificial marine surfaces in Northern Germany and California, USA, and emended description of the genus Rhodopirellula.</title>
        <authorList>
            <person name="Kallscheuer N."/>
            <person name="Wiegand S."/>
            <person name="Jogler M."/>
            <person name="Boedeker C."/>
            <person name="Peeters S.H."/>
            <person name="Rast P."/>
            <person name="Heuer A."/>
            <person name="Jetten M.S.M."/>
            <person name="Rohde M."/>
            <person name="Jogler C."/>
        </authorList>
    </citation>
    <scope>NUCLEOTIDE SEQUENCE [LARGE SCALE GENOMIC DNA]</scope>
    <source>
        <strain evidence="1 2">Poly21</strain>
    </source>
</reference>
<sequence length="99" mass="10954">MVQTGMGGGTIDFWSMNPKGQLYTKRALQVDMGENGVAPLTVIDPILQLRRIAEVMAIGLSYAESLEYDMENSQLAFAFRWTRLPCSATPSFTFRSGSL</sequence>
<proteinExistence type="predicted"/>
<gene>
    <name evidence="1" type="ORF">Poly21_57450</name>
</gene>
<dbReference type="Proteomes" id="UP000319908">
    <property type="component" value="Unassembled WGS sequence"/>
</dbReference>
<evidence type="ECO:0000313" key="2">
    <source>
        <dbReference type="Proteomes" id="UP000319908"/>
    </source>
</evidence>
<protein>
    <submittedName>
        <fullName evidence="1">Uncharacterized protein</fullName>
    </submittedName>
</protein>
<dbReference type="EMBL" id="SJPU01000025">
    <property type="protein sequence ID" value="TWU05350.1"/>
    <property type="molecule type" value="Genomic_DNA"/>
</dbReference>